<dbReference type="CDD" id="cd02966">
    <property type="entry name" value="TlpA_like_family"/>
    <property type="match status" value="1"/>
</dbReference>
<proteinExistence type="predicted"/>
<gene>
    <name evidence="3" type="ORF">NBRC116585_27900</name>
</gene>
<dbReference type="Pfam" id="PF08534">
    <property type="entry name" value="Redoxin"/>
    <property type="match status" value="1"/>
</dbReference>
<keyword evidence="4" id="KW-1185">Reference proteome</keyword>
<dbReference type="PANTHER" id="PTHR42852">
    <property type="entry name" value="THIOL:DISULFIDE INTERCHANGE PROTEIN DSBE"/>
    <property type="match status" value="1"/>
</dbReference>
<protein>
    <recommendedName>
        <fullName evidence="2">Thioredoxin domain-containing protein</fullName>
    </recommendedName>
</protein>
<dbReference type="InterPro" id="IPR013740">
    <property type="entry name" value="Redoxin"/>
</dbReference>
<keyword evidence="1" id="KW-0732">Signal</keyword>
<dbReference type="InterPro" id="IPR050553">
    <property type="entry name" value="Thioredoxin_ResA/DsbE_sf"/>
</dbReference>
<dbReference type="RefSeq" id="WP_353295893.1">
    <property type="nucleotide sequence ID" value="NZ_BAABWH010000009.1"/>
</dbReference>
<dbReference type="EMBL" id="BAABWH010000009">
    <property type="protein sequence ID" value="GAA6146672.1"/>
    <property type="molecule type" value="Genomic_DNA"/>
</dbReference>
<reference evidence="3 4" key="1">
    <citation type="submission" date="2024-04" db="EMBL/GenBank/DDBJ databases">
        <title>Draft genome sequence of Thalassolituus maritimus NBRC 116585.</title>
        <authorList>
            <person name="Miyakawa T."/>
            <person name="Kusuya Y."/>
            <person name="Miura T."/>
        </authorList>
    </citation>
    <scope>NUCLEOTIDE SEQUENCE [LARGE SCALE GENOMIC DNA]</scope>
    <source>
        <strain evidence="3 4">5NW40-0001</strain>
    </source>
</reference>
<dbReference type="Gene3D" id="3.40.30.10">
    <property type="entry name" value="Glutaredoxin"/>
    <property type="match status" value="1"/>
</dbReference>
<evidence type="ECO:0000313" key="3">
    <source>
        <dbReference type="EMBL" id="GAA6146672.1"/>
    </source>
</evidence>
<sequence>MMRLSQLLFAFFILIFCGLSHADVYKTLTDKDYEIDFSQPNKPVVLITWASWCGYCMKEIPHLKAERVEHPDFIWLGLNVNKTPEDGRKVEVERNLPWPSLSDPDLIIGDRFDVRGTPTLIVLNASGEAVFRGRRVDDDFKDALDSLQTER</sequence>
<evidence type="ECO:0000256" key="1">
    <source>
        <dbReference type="SAM" id="SignalP"/>
    </source>
</evidence>
<feature type="signal peptide" evidence="1">
    <location>
        <begin position="1"/>
        <end position="22"/>
    </location>
</feature>
<dbReference type="PANTHER" id="PTHR42852:SF13">
    <property type="entry name" value="PROTEIN DIPZ"/>
    <property type="match status" value="1"/>
</dbReference>
<dbReference type="SUPFAM" id="SSF52833">
    <property type="entry name" value="Thioredoxin-like"/>
    <property type="match status" value="1"/>
</dbReference>
<evidence type="ECO:0000313" key="4">
    <source>
        <dbReference type="Proteomes" id="UP001481413"/>
    </source>
</evidence>
<accession>A0ABQ0A2P2</accession>
<feature type="domain" description="Thioredoxin" evidence="2">
    <location>
        <begin position="17"/>
        <end position="149"/>
    </location>
</feature>
<organism evidence="3 4">
    <name type="scientific">Thalassolituus maritimus</name>
    <dbReference type="NCBI Taxonomy" id="484498"/>
    <lineage>
        <taxon>Bacteria</taxon>
        <taxon>Pseudomonadati</taxon>
        <taxon>Pseudomonadota</taxon>
        <taxon>Gammaproteobacteria</taxon>
        <taxon>Oceanospirillales</taxon>
        <taxon>Oceanospirillaceae</taxon>
        <taxon>Thalassolituus</taxon>
    </lineage>
</organism>
<dbReference type="Proteomes" id="UP001481413">
    <property type="component" value="Unassembled WGS sequence"/>
</dbReference>
<dbReference type="InterPro" id="IPR036249">
    <property type="entry name" value="Thioredoxin-like_sf"/>
</dbReference>
<dbReference type="PROSITE" id="PS51352">
    <property type="entry name" value="THIOREDOXIN_2"/>
    <property type="match status" value="1"/>
</dbReference>
<feature type="chain" id="PRO_5046061501" description="Thioredoxin domain-containing protein" evidence="1">
    <location>
        <begin position="23"/>
        <end position="151"/>
    </location>
</feature>
<evidence type="ECO:0000259" key="2">
    <source>
        <dbReference type="PROSITE" id="PS51352"/>
    </source>
</evidence>
<dbReference type="InterPro" id="IPR013766">
    <property type="entry name" value="Thioredoxin_domain"/>
</dbReference>
<comment type="caution">
    <text evidence="3">The sequence shown here is derived from an EMBL/GenBank/DDBJ whole genome shotgun (WGS) entry which is preliminary data.</text>
</comment>
<name>A0ABQ0A2P2_9GAMM</name>